<dbReference type="Proteomes" id="UP000245383">
    <property type="component" value="Unassembled WGS sequence"/>
</dbReference>
<keyword evidence="4" id="KW-1185">Reference proteome</keyword>
<evidence type="ECO:0000256" key="2">
    <source>
        <dbReference type="SAM" id="Phobius"/>
    </source>
</evidence>
<dbReference type="OrthoDB" id="10039566at2759"/>
<gene>
    <name evidence="3" type="ORF">BB561_004974</name>
</gene>
<keyword evidence="2" id="KW-0472">Membrane</keyword>
<sequence length="540" mass="61025">MLTSSHSRSQNKTSAISEHIIPNDHNPLLKPPNSNTTLANTNLCTQAPFVVKSLNHPNTPSDSLPAHPNIPRSTLAVHPNIPRSTLAAHPNIPRSTLATHTNAPSNSLAAHPNTPPFLPPAIRSTHLYHFNHRPHNPVTHTSQSCTLDSYLKTKSATVQSFQDTSTFHPKNFFYFITIFSFFCLISLAIILAIYFTVLHKLVYHAIDYVDLYMNSYKIKQYPLAMLLPNPVSLTTNSLKNTSSTANSIFISNKTENSSSFPDNFQSTQDFINSHFNSSESQPTFFLSSNNTHFAINNTVDYTLQSYNASFWGFYINHSPFTIKLEFITPLQIYWNNSLLGFATNPQILYFSKKSAVWSLLGISINNFFQPSLSTLPNTRLFTSKRSLLDTSLHLSKNIFNKLCRNYNFFLSQNLSNNLYFPFDPKIKSLLIPKNSSPIKSLFQPAYKRNFENNSDNTTAKLQSFPFSEQQSENTHSLVPVTFVNTTHLNSFYQNAKENSLVEILWYSTVKVTALGISTIRPFFKNIKIACSDKTSCLVFL</sequence>
<feature type="compositionally biased region" description="Polar residues" evidence="1">
    <location>
        <begin position="1"/>
        <end position="16"/>
    </location>
</feature>
<accession>A0A2T9YCW7</accession>
<proteinExistence type="predicted"/>
<evidence type="ECO:0000313" key="3">
    <source>
        <dbReference type="EMBL" id="PVU90197.1"/>
    </source>
</evidence>
<feature type="region of interest" description="Disordered" evidence="1">
    <location>
        <begin position="1"/>
        <end position="40"/>
    </location>
</feature>
<keyword evidence="2" id="KW-0812">Transmembrane</keyword>
<organism evidence="3 4">
    <name type="scientific">Smittium simulii</name>
    <dbReference type="NCBI Taxonomy" id="133385"/>
    <lineage>
        <taxon>Eukaryota</taxon>
        <taxon>Fungi</taxon>
        <taxon>Fungi incertae sedis</taxon>
        <taxon>Zoopagomycota</taxon>
        <taxon>Kickxellomycotina</taxon>
        <taxon>Harpellomycetes</taxon>
        <taxon>Harpellales</taxon>
        <taxon>Legeriomycetaceae</taxon>
        <taxon>Smittium</taxon>
    </lineage>
</organism>
<feature type="region of interest" description="Disordered" evidence="1">
    <location>
        <begin position="95"/>
        <end position="114"/>
    </location>
</feature>
<dbReference type="EMBL" id="MBFR01000269">
    <property type="protein sequence ID" value="PVU90197.1"/>
    <property type="molecule type" value="Genomic_DNA"/>
</dbReference>
<comment type="caution">
    <text evidence="3">The sequence shown here is derived from an EMBL/GenBank/DDBJ whole genome shotgun (WGS) entry which is preliminary data.</text>
</comment>
<protein>
    <submittedName>
        <fullName evidence="3">Uncharacterized protein</fullName>
    </submittedName>
</protein>
<feature type="region of interest" description="Disordered" evidence="1">
    <location>
        <begin position="54"/>
        <end position="73"/>
    </location>
</feature>
<dbReference type="AlphaFoldDB" id="A0A2T9YCW7"/>
<evidence type="ECO:0000313" key="4">
    <source>
        <dbReference type="Proteomes" id="UP000245383"/>
    </source>
</evidence>
<keyword evidence="2" id="KW-1133">Transmembrane helix</keyword>
<name>A0A2T9YCW7_9FUNG</name>
<reference evidence="3 4" key="1">
    <citation type="journal article" date="2018" name="MBio">
        <title>Comparative Genomics Reveals the Core Gene Toolbox for the Fungus-Insect Symbiosis.</title>
        <authorList>
            <person name="Wang Y."/>
            <person name="Stata M."/>
            <person name="Wang W."/>
            <person name="Stajich J.E."/>
            <person name="White M.M."/>
            <person name="Moncalvo J.M."/>
        </authorList>
    </citation>
    <scope>NUCLEOTIDE SEQUENCE [LARGE SCALE GENOMIC DNA]</scope>
    <source>
        <strain evidence="3 4">SWE-8-4</strain>
    </source>
</reference>
<feature type="compositionally biased region" description="Polar residues" evidence="1">
    <location>
        <begin position="95"/>
        <end position="108"/>
    </location>
</feature>
<feature type="transmembrane region" description="Helical" evidence="2">
    <location>
        <begin position="172"/>
        <end position="195"/>
    </location>
</feature>
<evidence type="ECO:0000256" key="1">
    <source>
        <dbReference type="SAM" id="MobiDB-lite"/>
    </source>
</evidence>